<dbReference type="SUPFAM" id="SSF51419">
    <property type="entry name" value="PLP-binding barrel"/>
    <property type="match status" value="1"/>
</dbReference>
<dbReference type="GO" id="GO:0030170">
    <property type="term" value="F:pyridoxal phosphate binding"/>
    <property type="evidence" value="ECO:0007669"/>
    <property type="project" value="UniProtKB-UniRule"/>
</dbReference>
<name>A0A7L9RUA7_9PROT</name>
<comment type="pathway">
    <text evidence="7">Amino-acid biosynthesis; D-alanine biosynthesis; D-alanine from L-alanine: step 1/1.</text>
</comment>
<dbReference type="SUPFAM" id="SSF50621">
    <property type="entry name" value="Alanine racemase C-terminal domain-like"/>
    <property type="match status" value="1"/>
</dbReference>
<protein>
    <recommendedName>
        <fullName evidence="4 7">Alanine racemase</fullName>
        <ecNumber evidence="4 7">5.1.1.1</ecNumber>
    </recommendedName>
</protein>
<dbReference type="PRINTS" id="PR00992">
    <property type="entry name" value="ALARACEMASE"/>
</dbReference>
<proteinExistence type="inferred from homology"/>
<evidence type="ECO:0000256" key="9">
    <source>
        <dbReference type="PIRSR" id="PIRSR600821-52"/>
    </source>
</evidence>
<evidence type="ECO:0000256" key="8">
    <source>
        <dbReference type="PIRSR" id="PIRSR600821-50"/>
    </source>
</evidence>
<dbReference type="Gene3D" id="2.40.37.10">
    <property type="entry name" value="Lyase, Ornithine Decarboxylase, Chain A, domain 1"/>
    <property type="match status" value="1"/>
</dbReference>
<dbReference type="Gene3D" id="3.20.20.10">
    <property type="entry name" value="Alanine racemase"/>
    <property type="match status" value="1"/>
</dbReference>
<dbReference type="EC" id="5.1.1.1" evidence="4 7"/>
<dbReference type="KEGG" id="pbal:CPBP_00917"/>
<evidence type="ECO:0000256" key="7">
    <source>
        <dbReference type="HAMAP-Rule" id="MF_01201"/>
    </source>
</evidence>
<dbReference type="InterPro" id="IPR020622">
    <property type="entry name" value="Ala_racemase_pyridoxalP-BS"/>
</dbReference>
<comment type="catalytic activity">
    <reaction evidence="1 7">
        <text>L-alanine = D-alanine</text>
        <dbReference type="Rhea" id="RHEA:20249"/>
        <dbReference type="ChEBI" id="CHEBI:57416"/>
        <dbReference type="ChEBI" id="CHEBI:57972"/>
        <dbReference type="EC" id="5.1.1.1"/>
    </reaction>
</comment>
<dbReference type="UniPathway" id="UPA00042">
    <property type="reaction ID" value="UER00497"/>
</dbReference>
<feature type="modified residue" description="N6-(pyridoxal phosphate)lysine" evidence="7 8">
    <location>
        <position position="60"/>
    </location>
</feature>
<dbReference type="GO" id="GO:0005829">
    <property type="term" value="C:cytosol"/>
    <property type="evidence" value="ECO:0007669"/>
    <property type="project" value="TreeGrafter"/>
</dbReference>
<feature type="domain" description="Alanine racemase C-terminal" evidence="10">
    <location>
        <begin position="258"/>
        <end position="385"/>
    </location>
</feature>
<dbReference type="AlphaFoldDB" id="A0A7L9RUA7"/>
<dbReference type="GO" id="GO:0030632">
    <property type="term" value="P:D-alanine biosynthetic process"/>
    <property type="evidence" value="ECO:0007669"/>
    <property type="project" value="UniProtKB-UniRule"/>
</dbReference>
<feature type="binding site" evidence="7 9">
    <location>
        <position position="158"/>
    </location>
    <ligand>
        <name>substrate</name>
    </ligand>
</feature>
<dbReference type="PANTHER" id="PTHR30511">
    <property type="entry name" value="ALANINE RACEMASE"/>
    <property type="match status" value="1"/>
</dbReference>
<evidence type="ECO:0000259" key="10">
    <source>
        <dbReference type="SMART" id="SM01005"/>
    </source>
</evidence>
<dbReference type="PANTHER" id="PTHR30511:SF0">
    <property type="entry name" value="ALANINE RACEMASE, CATABOLIC-RELATED"/>
    <property type="match status" value="1"/>
</dbReference>
<dbReference type="Pfam" id="PF01168">
    <property type="entry name" value="Ala_racemase_N"/>
    <property type="match status" value="1"/>
</dbReference>
<comment type="function">
    <text evidence="7">Catalyzes the interconversion of L-alanine and D-alanine. May also act on other amino acids.</text>
</comment>
<accession>A0A7L9RUA7</accession>
<dbReference type="HAMAP" id="MF_01201">
    <property type="entry name" value="Ala_racemase"/>
    <property type="match status" value="1"/>
</dbReference>
<dbReference type="InterPro" id="IPR009006">
    <property type="entry name" value="Ala_racemase/Decarboxylase_C"/>
</dbReference>
<comment type="cofactor">
    <cofactor evidence="2 7 8">
        <name>pyridoxal 5'-phosphate</name>
        <dbReference type="ChEBI" id="CHEBI:597326"/>
    </cofactor>
</comment>
<organism evidence="11 12">
    <name type="scientific">Candidatus Bodocaedibacter vickermanii</name>
    <dbReference type="NCBI Taxonomy" id="2741701"/>
    <lineage>
        <taxon>Bacteria</taxon>
        <taxon>Pseudomonadati</taxon>
        <taxon>Pseudomonadota</taxon>
        <taxon>Alphaproteobacteria</taxon>
        <taxon>Holosporales</taxon>
        <taxon>Candidatus Paracaedibacteraceae</taxon>
        <taxon>Candidatus Bodocaedibacter</taxon>
    </lineage>
</organism>
<dbReference type="InterPro" id="IPR011079">
    <property type="entry name" value="Ala_racemase_C"/>
</dbReference>
<comment type="similarity">
    <text evidence="3 7">Belongs to the alanine racemase family.</text>
</comment>
<dbReference type="RefSeq" id="WP_350331691.1">
    <property type="nucleotide sequence ID" value="NZ_CP054719.1"/>
</dbReference>
<dbReference type="Pfam" id="PF00842">
    <property type="entry name" value="Ala_racemase_C"/>
    <property type="match status" value="1"/>
</dbReference>
<feature type="active site" description="Proton acceptor; specific for D-alanine" evidence="7">
    <location>
        <position position="60"/>
    </location>
</feature>
<evidence type="ECO:0000256" key="2">
    <source>
        <dbReference type="ARBA" id="ARBA00001933"/>
    </source>
</evidence>
<keyword evidence="6 7" id="KW-0413">Isomerase</keyword>
<gene>
    <name evidence="11" type="primary">alr</name>
    <name evidence="11" type="ORF">CPBP_00917</name>
</gene>
<sequence length="387" mass="43179">MQNQTMVYNKLQNKKSELPFSVKVSPQETGAMIVDLAAVQKNYQTFEKHIAPTTIAPVVKANAYGLGMIPVCEALANVGAKEFFVATIDEGIALKKAMPGVVVYVLYGIFADTIDVFFEHQLVPVLNTVEQIERWNKFAGEKQVKLPAVIHFDTGMSRTGLTAKEVEWLMGNQHILSSLDLHYVMSHLACSEVPDHPMNTKQKDTFQRFAEAFPGVKRSLAASTLMKTDSSANHDMARLGYGLYGFCYDTPAIQLTNCLHVYSRIVQLRDSVPGDTVGYGANYVVEKAGRLATLSIGYADGYHRFLHNYKTYVYIGPYKAYLAGRISMDFCVVDVSHVPEDYLYEGAWVEMIGEHIRVADLVTGTDFVPHEVPISLGNRYIRHYLPG</sequence>
<dbReference type="Proteomes" id="UP000594001">
    <property type="component" value="Chromosome"/>
</dbReference>
<evidence type="ECO:0000313" key="12">
    <source>
        <dbReference type="Proteomes" id="UP000594001"/>
    </source>
</evidence>
<keyword evidence="5 7" id="KW-0663">Pyridoxal phosphate</keyword>
<dbReference type="CDD" id="cd00430">
    <property type="entry name" value="PLPDE_III_AR"/>
    <property type="match status" value="1"/>
</dbReference>
<evidence type="ECO:0000256" key="4">
    <source>
        <dbReference type="ARBA" id="ARBA00013089"/>
    </source>
</evidence>
<feature type="binding site" evidence="7 9">
    <location>
        <position position="328"/>
    </location>
    <ligand>
        <name>substrate</name>
    </ligand>
</feature>
<evidence type="ECO:0000313" key="11">
    <source>
        <dbReference type="EMBL" id="QOL20136.1"/>
    </source>
</evidence>
<evidence type="ECO:0000256" key="6">
    <source>
        <dbReference type="ARBA" id="ARBA00023235"/>
    </source>
</evidence>
<evidence type="ECO:0000256" key="3">
    <source>
        <dbReference type="ARBA" id="ARBA00007880"/>
    </source>
</evidence>
<evidence type="ECO:0000256" key="5">
    <source>
        <dbReference type="ARBA" id="ARBA00022898"/>
    </source>
</evidence>
<dbReference type="GO" id="GO:0008784">
    <property type="term" value="F:alanine racemase activity"/>
    <property type="evidence" value="ECO:0007669"/>
    <property type="project" value="UniProtKB-UniRule"/>
</dbReference>
<dbReference type="InterPro" id="IPR029066">
    <property type="entry name" value="PLP-binding_barrel"/>
</dbReference>
<evidence type="ECO:0000256" key="1">
    <source>
        <dbReference type="ARBA" id="ARBA00000316"/>
    </source>
</evidence>
<dbReference type="InterPro" id="IPR000821">
    <property type="entry name" value="Ala_racemase"/>
</dbReference>
<dbReference type="NCBIfam" id="TIGR00492">
    <property type="entry name" value="alr"/>
    <property type="match status" value="1"/>
</dbReference>
<dbReference type="SMART" id="SM01005">
    <property type="entry name" value="Ala_racemase_C"/>
    <property type="match status" value="1"/>
</dbReference>
<dbReference type="InterPro" id="IPR001608">
    <property type="entry name" value="Ala_racemase_N"/>
</dbReference>
<reference evidence="11 12" key="1">
    <citation type="submission" date="2020-06" db="EMBL/GenBank/DDBJ databases">
        <title>The endosymbiont of the kinetoplastid Bodo saltans is a Paracaedibacter-like alpha-proteobacterium possessing a putative toxin-antitoxin system.</title>
        <authorList>
            <person name="Midha S."/>
            <person name="Rigden D.J."/>
            <person name="Siozios S."/>
            <person name="Hurst G.D.D."/>
            <person name="Jackson A.P."/>
        </authorList>
    </citation>
    <scope>NUCLEOTIDE SEQUENCE [LARGE SCALE GENOMIC DNA]</scope>
    <source>
        <strain evidence="11">Lake Konstanz</strain>
    </source>
</reference>
<keyword evidence="12" id="KW-1185">Reference proteome</keyword>
<feature type="active site" description="Proton acceptor; specific for L-alanine" evidence="7">
    <location>
        <position position="279"/>
    </location>
</feature>
<dbReference type="EMBL" id="CP054719">
    <property type="protein sequence ID" value="QOL20136.1"/>
    <property type="molecule type" value="Genomic_DNA"/>
</dbReference>
<dbReference type="PROSITE" id="PS00395">
    <property type="entry name" value="ALANINE_RACEMASE"/>
    <property type="match status" value="1"/>
</dbReference>